<keyword evidence="1" id="KW-0472">Membrane</keyword>
<dbReference type="AlphaFoldDB" id="A0A165P725"/>
<keyword evidence="1" id="KW-1133">Transmembrane helix</keyword>
<organism evidence="2 3">
    <name type="scientific">Fictibacillus phosphorivorans</name>
    <dbReference type="NCBI Taxonomy" id="1221500"/>
    <lineage>
        <taxon>Bacteria</taxon>
        <taxon>Bacillati</taxon>
        <taxon>Bacillota</taxon>
        <taxon>Bacilli</taxon>
        <taxon>Bacillales</taxon>
        <taxon>Fictibacillaceae</taxon>
        <taxon>Fictibacillus</taxon>
    </lineage>
</organism>
<gene>
    <name evidence="2" type="ORF">AWM68_02745</name>
</gene>
<evidence type="ECO:0000313" key="3">
    <source>
        <dbReference type="Proteomes" id="UP000076567"/>
    </source>
</evidence>
<dbReference type="Proteomes" id="UP000076567">
    <property type="component" value="Unassembled WGS sequence"/>
</dbReference>
<accession>A0A165P725</accession>
<reference evidence="3" key="1">
    <citation type="submission" date="2016-01" db="EMBL/GenBank/DDBJ databases">
        <title>Draft genome of Chromobacterium sp. F49.</title>
        <authorList>
            <person name="Hong K.W."/>
        </authorList>
    </citation>
    <scope>NUCLEOTIDE SEQUENCE [LARGE SCALE GENOMIC DNA]</scope>
    <source>
        <strain evidence="3">P7IIIA</strain>
    </source>
</reference>
<keyword evidence="3" id="KW-1185">Reference proteome</keyword>
<feature type="transmembrane region" description="Helical" evidence="1">
    <location>
        <begin position="6"/>
        <end position="27"/>
    </location>
</feature>
<dbReference type="OrthoDB" id="2352996at2"/>
<proteinExistence type="predicted"/>
<evidence type="ECO:0000313" key="2">
    <source>
        <dbReference type="EMBL" id="KZE69203.1"/>
    </source>
</evidence>
<name>A0A165P725_9BACL</name>
<evidence type="ECO:0000256" key="1">
    <source>
        <dbReference type="SAM" id="Phobius"/>
    </source>
</evidence>
<comment type="caution">
    <text evidence="2">The sequence shown here is derived from an EMBL/GenBank/DDBJ whole genome shotgun (WGS) entry which is preliminary data.</text>
</comment>
<dbReference type="RefSeq" id="WP_066236587.1">
    <property type="nucleotide sequence ID" value="NZ_LRFC01000001.1"/>
</dbReference>
<sequence>MTIKKLGKLIIFAGLLISITFIFLFSFRESEEFKGFPVPKTAELTEKKSKLEKYKWDSASEENGLPLGYQFMIKLWGWEKVDQMGALTTYEKNGEQVGVISLTDYLSLSIE</sequence>
<dbReference type="EMBL" id="LRFC01000001">
    <property type="protein sequence ID" value="KZE69203.1"/>
    <property type="molecule type" value="Genomic_DNA"/>
</dbReference>
<keyword evidence="1" id="KW-0812">Transmembrane</keyword>
<protein>
    <submittedName>
        <fullName evidence="2">Uncharacterized protein</fullName>
    </submittedName>
</protein>